<dbReference type="Proteomes" id="UP000254978">
    <property type="component" value="Unassembled WGS sequence"/>
</dbReference>
<feature type="transmembrane region" description="Helical" evidence="8">
    <location>
        <begin position="117"/>
        <end position="139"/>
    </location>
</feature>
<organism evidence="10 11">
    <name type="scientific">Mycolicibacterium tokaiense</name>
    <dbReference type="NCBI Taxonomy" id="39695"/>
    <lineage>
        <taxon>Bacteria</taxon>
        <taxon>Bacillati</taxon>
        <taxon>Actinomycetota</taxon>
        <taxon>Actinomycetes</taxon>
        <taxon>Mycobacteriales</taxon>
        <taxon>Mycobacteriaceae</taxon>
        <taxon>Mycolicibacterium</taxon>
    </lineage>
</organism>
<evidence type="ECO:0000256" key="8">
    <source>
        <dbReference type="RuleBase" id="RU363032"/>
    </source>
</evidence>
<feature type="transmembrane region" description="Helical" evidence="8">
    <location>
        <begin position="168"/>
        <end position="190"/>
    </location>
</feature>
<feature type="transmembrane region" description="Helical" evidence="8">
    <location>
        <begin position="87"/>
        <end position="105"/>
    </location>
</feature>
<keyword evidence="11" id="KW-1185">Reference proteome</keyword>
<feature type="domain" description="ABC transmembrane type-1" evidence="9">
    <location>
        <begin position="81"/>
        <end position="288"/>
    </location>
</feature>
<evidence type="ECO:0000313" key="10">
    <source>
        <dbReference type="EMBL" id="STZ59758.1"/>
    </source>
</evidence>
<dbReference type="EMBL" id="UGQT01000001">
    <property type="protein sequence ID" value="STZ59758.1"/>
    <property type="molecule type" value="Genomic_DNA"/>
</dbReference>
<evidence type="ECO:0000256" key="5">
    <source>
        <dbReference type="ARBA" id="ARBA00022692"/>
    </source>
</evidence>
<evidence type="ECO:0000256" key="4">
    <source>
        <dbReference type="ARBA" id="ARBA00022475"/>
    </source>
</evidence>
<gene>
    <name evidence="10" type="primary">potB_2</name>
    <name evidence="10" type="ORF">NCTC10821_03296</name>
</gene>
<name>A0A378TG38_9MYCO</name>
<keyword evidence="4" id="KW-1003">Cell membrane</keyword>
<evidence type="ECO:0000256" key="1">
    <source>
        <dbReference type="ARBA" id="ARBA00004651"/>
    </source>
</evidence>
<dbReference type="CDD" id="cd06261">
    <property type="entry name" value="TM_PBP2"/>
    <property type="match status" value="1"/>
</dbReference>
<feature type="transmembrane region" description="Helical" evidence="8">
    <location>
        <begin position="211"/>
        <end position="233"/>
    </location>
</feature>
<keyword evidence="3 8" id="KW-0813">Transport</keyword>
<evidence type="ECO:0000256" key="2">
    <source>
        <dbReference type="ARBA" id="ARBA00007069"/>
    </source>
</evidence>
<dbReference type="GO" id="GO:0055085">
    <property type="term" value="P:transmembrane transport"/>
    <property type="evidence" value="ECO:0007669"/>
    <property type="project" value="InterPro"/>
</dbReference>
<dbReference type="GO" id="GO:0005886">
    <property type="term" value="C:plasma membrane"/>
    <property type="evidence" value="ECO:0007669"/>
    <property type="project" value="UniProtKB-SubCell"/>
</dbReference>
<dbReference type="Gene3D" id="1.10.3720.10">
    <property type="entry name" value="MetI-like"/>
    <property type="match status" value="1"/>
</dbReference>
<dbReference type="PROSITE" id="PS50928">
    <property type="entry name" value="ABC_TM1"/>
    <property type="match status" value="1"/>
</dbReference>
<dbReference type="Pfam" id="PF00528">
    <property type="entry name" value="BPD_transp_1"/>
    <property type="match status" value="1"/>
</dbReference>
<feature type="transmembrane region" description="Helical" evidence="8">
    <location>
        <begin position="24"/>
        <end position="49"/>
    </location>
</feature>
<evidence type="ECO:0000256" key="7">
    <source>
        <dbReference type="ARBA" id="ARBA00023136"/>
    </source>
</evidence>
<evidence type="ECO:0000259" key="9">
    <source>
        <dbReference type="PROSITE" id="PS50928"/>
    </source>
</evidence>
<dbReference type="InterPro" id="IPR035906">
    <property type="entry name" value="MetI-like_sf"/>
</dbReference>
<dbReference type="RefSeq" id="WP_232067773.1">
    <property type="nucleotide sequence ID" value="NZ_AP022600.1"/>
</dbReference>
<keyword evidence="7 8" id="KW-0472">Membrane</keyword>
<dbReference type="InterPro" id="IPR000515">
    <property type="entry name" value="MetI-like"/>
</dbReference>
<keyword evidence="5 8" id="KW-0812">Transmembrane</keyword>
<evidence type="ECO:0000313" key="11">
    <source>
        <dbReference type="Proteomes" id="UP000254978"/>
    </source>
</evidence>
<dbReference type="PANTHER" id="PTHR42929:SF1">
    <property type="entry name" value="INNER MEMBRANE ABC TRANSPORTER PERMEASE PROTEIN YDCU-RELATED"/>
    <property type="match status" value="1"/>
</dbReference>
<dbReference type="PANTHER" id="PTHR42929">
    <property type="entry name" value="INNER MEMBRANE ABC TRANSPORTER PERMEASE PROTEIN YDCU-RELATED-RELATED"/>
    <property type="match status" value="1"/>
</dbReference>
<protein>
    <submittedName>
        <fullName evidence="10">ABC-type spermidine/putrescine transport system, permease component I</fullName>
    </submittedName>
</protein>
<evidence type="ECO:0000256" key="3">
    <source>
        <dbReference type="ARBA" id="ARBA00022448"/>
    </source>
</evidence>
<dbReference type="AlphaFoldDB" id="A0A378TG38"/>
<proteinExistence type="inferred from homology"/>
<sequence>MTVVDAPVTAEAAPRSRPRLPGSLGALPLGAWILFFFILPFGLVVWYSFGYKPGIYSTHANDILSLDRYSEAASPTFLAIFVRTLKIAATGTVLCLLIAFPMAYWMAQKLTSKWRGVVLALVLIPYWTNFLVRTIGWQISLSPTGFVSEILQWAHLTDDQLHVLYTSAAVQLGVVYNYLPLMILPLYVALERLDPQLLEASRDLGGTAWSTFWHVTFPLAVPGVTAGLLLVFVPLMGDYITPTVLGGASGSMVGQMVAAQFQSAQNWALGSAMAVLLMMAIFGTSAVVGGVLKVLGRIMTALTSLSLSTKETS</sequence>
<keyword evidence="6 8" id="KW-1133">Transmembrane helix</keyword>
<comment type="similarity">
    <text evidence="2">Belongs to the binding-protein-dependent transport system permease family. CysTW subfamily.</text>
</comment>
<dbReference type="SUPFAM" id="SSF161098">
    <property type="entry name" value="MetI-like"/>
    <property type="match status" value="1"/>
</dbReference>
<feature type="transmembrane region" description="Helical" evidence="8">
    <location>
        <begin position="267"/>
        <end position="292"/>
    </location>
</feature>
<accession>A0A378TG38</accession>
<reference evidence="10 11" key="1">
    <citation type="submission" date="2018-06" db="EMBL/GenBank/DDBJ databases">
        <authorList>
            <consortium name="Pathogen Informatics"/>
            <person name="Doyle S."/>
        </authorList>
    </citation>
    <scope>NUCLEOTIDE SEQUENCE [LARGE SCALE GENOMIC DNA]</scope>
    <source>
        <strain evidence="10 11">NCTC10821</strain>
    </source>
</reference>
<evidence type="ECO:0000256" key="6">
    <source>
        <dbReference type="ARBA" id="ARBA00022989"/>
    </source>
</evidence>
<comment type="subcellular location">
    <subcellularLocation>
        <location evidence="1 8">Cell membrane</location>
        <topology evidence="1 8">Multi-pass membrane protein</topology>
    </subcellularLocation>
</comment>